<dbReference type="SUPFAM" id="SSF55060">
    <property type="entry name" value="GHMP Kinase, C-terminal domain"/>
    <property type="match status" value="1"/>
</dbReference>
<evidence type="ECO:0000256" key="1">
    <source>
        <dbReference type="ARBA" id="ARBA00005015"/>
    </source>
</evidence>
<dbReference type="PANTHER" id="PTHR20861:SF1">
    <property type="entry name" value="HOMOSERINE KINASE"/>
    <property type="match status" value="1"/>
</dbReference>
<dbReference type="InterPro" id="IPR006204">
    <property type="entry name" value="GHMP_kinase_N_dom"/>
</dbReference>
<dbReference type="Gene3D" id="3.30.70.890">
    <property type="entry name" value="GHMP kinase, C-terminal domain"/>
    <property type="match status" value="1"/>
</dbReference>
<evidence type="ECO:0000256" key="8">
    <source>
        <dbReference type="ARBA" id="ARBA00022741"/>
    </source>
</evidence>
<dbReference type="GO" id="GO:0005737">
    <property type="term" value="C:cytoplasm"/>
    <property type="evidence" value="ECO:0007669"/>
    <property type="project" value="UniProtKB-SubCell"/>
</dbReference>
<comment type="function">
    <text evidence="12 13">Catalyzes the ATP-dependent phosphorylation of L-homoserine to L-homoserine phosphate.</text>
</comment>
<proteinExistence type="inferred from homology"/>
<evidence type="ECO:0000256" key="7">
    <source>
        <dbReference type="ARBA" id="ARBA00022697"/>
    </source>
</evidence>
<keyword evidence="8 13" id="KW-0547">Nucleotide-binding</keyword>
<comment type="similarity">
    <text evidence="2 13">Belongs to the GHMP kinase family. Homoserine kinase subfamily.</text>
</comment>
<evidence type="ECO:0000256" key="12">
    <source>
        <dbReference type="ARBA" id="ARBA00049954"/>
    </source>
</evidence>
<dbReference type="InterPro" id="IPR013750">
    <property type="entry name" value="GHMP_kinase_C_dom"/>
</dbReference>
<dbReference type="PRINTS" id="PR00958">
    <property type="entry name" value="HOMSERKINASE"/>
</dbReference>
<evidence type="ECO:0000313" key="16">
    <source>
        <dbReference type="EMBL" id="RPA60846.1"/>
    </source>
</evidence>
<dbReference type="Gene3D" id="3.30.230.10">
    <property type="match status" value="1"/>
</dbReference>
<evidence type="ECO:0000259" key="14">
    <source>
        <dbReference type="Pfam" id="PF00288"/>
    </source>
</evidence>
<evidence type="ECO:0000256" key="3">
    <source>
        <dbReference type="ARBA" id="ARBA00012078"/>
    </source>
</evidence>
<dbReference type="InterPro" id="IPR020568">
    <property type="entry name" value="Ribosomal_Su5_D2-typ_SF"/>
</dbReference>
<keyword evidence="6 13" id="KW-0808">Transferase</keyword>
<dbReference type="InterPro" id="IPR036554">
    <property type="entry name" value="GHMP_kinase_C_sf"/>
</dbReference>
<dbReference type="SUPFAM" id="SSF54211">
    <property type="entry name" value="Ribosomal protein S5 domain 2-like"/>
    <property type="match status" value="1"/>
</dbReference>
<sequence length="296" mass="31317">MTNTNIRIKVPATSANMGPGFDSVGVALGLYLTLEIVGPSASWVIDHELGEGIPHDERNMVIETILRFAPDVAPHHLVMTSDIPTARGLGSSSSAIVAGIAIAEILSGQKWDTATKINMANELEGHPDNIAPAIAGGLVVSVAMDESHVLWTKAILDDVHFIAVVPHRELLTKAARAVLPKELSFTDAVRANGIGNVFVSKLFEGDLAAVGTLMEMDQLHEPFRASLVPELAQVREALKNVDGVYGTYLSGAGPTVMTLVHADHVDAILTNLQALDLDASVIPLDFASDGVIVEGM</sequence>
<dbReference type="Pfam" id="PF00288">
    <property type="entry name" value="GHMP_kinases_N"/>
    <property type="match status" value="1"/>
</dbReference>
<dbReference type="AlphaFoldDB" id="A0A3N4GJS3"/>
<dbReference type="InterPro" id="IPR000870">
    <property type="entry name" value="Homoserine_kinase"/>
</dbReference>
<dbReference type="GO" id="GO:0009088">
    <property type="term" value="P:threonine biosynthetic process"/>
    <property type="evidence" value="ECO:0007669"/>
    <property type="project" value="UniProtKB-UniRule"/>
</dbReference>
<keyword evidence="7 13" id="KW-0791">Threonine biosynthesis</keyword>
<accession>A0A3N4GJS3</accession>
<dbReference type="OrthoDB" id="9769912at2"/>
<evidence type="ECO:0000256" key="6">
    <source>
        <dbReference type="ARBA" id="ARBA00022679"/>
    </source>
</evidence>
<comment type="catalytic activity">
    <reaction evidence="11 13">
        <text>L-homoserine + ATP = O-phospho-L-homoserine + ADP + H(+)</text>
        <dbReference type="Rhea" id="RHEA:13985"/>
        <dbReference type="ChEBI" id="CHEBI:15378"/>
        <dbReference type="ChEBI" id="CHEBI:30616"/>
        <dbReference type="ChEBI" id="CHEBI:57476"/>
        <dbReference type="ChEBI" id="CHEBI:57590"/>
        <dbReference type="ChEBI" id="CHEBI:456216"/>
        <dbReference type="EC" id="2.7.1.39"/>
    </reaction>
</comment>
<feature type="domain" description="GHMP kinase C-terminal" evidence="15">
    <location>
        <begin position="200"/>
        <end position="273"/>
    </location>
</feature>
<keyword evidence="5 13" id="KW-0028">Amino-acid biosynthesis</keyword>
<dbReference type="UniPathway" id="UPA00050">
    <property type="reaction ID" value="UER00064"/>
</dbReference>
<dbReference type="PIRSF" id="PIRSF000676">
    <property type="entry name" value="Homoser_kin"/>
    <property type="match status" value="1"/>
</dbReference>
<protein>
    <recommendedName>
        <fullName evidence="4 13">Homoserine kinase</fullName>
        <shortName evidence="13">HK</shortName>
        <shortName evidence="13">HSK</shortName>
        <ecNumber evidence="3 13">2.7.1.39</ecNumber>
    </recommendedName>
</protein>
<feature type="binding site" evidence="13">
    <location>
        <begin position="84"/>
        <end position="94"/>
    </location>
    <ligand>
        <name>ATP</name>
        <dbReference type="ChEBI" id="CHEBI:30616"/>
    </ligand>
</feature>
<feature type="domain" description="GHMP kinase N-terminal" evidence="14">
    <location>
        <begin position="61"/>
        <end position="137"/>
    </location>
</feature>
<keyword evidence="9 13" id="KW-0418">Kinase</keyword>
<keyword evidence="10 13" id="KW-0067">ATP-binding</keyword>
<dbReference type="HAMAP" id="MF_00384">
    <property type="entry name" value="Homoser_kinase"/>
    <property type="match status" value="1"/>
</dbReference>
<name>A0A3N4GJS3_9LACT</name>
<evidence type="ECO:0000256" key="13">
    <source>
        <dbReference type="HAMAP-Rule" id="MF_00384"/>
    </source>
</evidence>
<dbReference type="PROSITE" id="PS00627">
    <property type="entry name" value="GHMP_KINASES_ATP"/>
    <property type="match status" value="1"/>
</dbReference>
<comment type="caution">
    <text evidence="16">The sequence shown here is derived from an EMBL/GenBank/DDBJ whole genome shotgun (WGS) entry which is preliminary data.</text>
</comment>
<comment type="pathway">
    <text evidence="1 13">Amino-acid biosynthesis; L-threonine biosynthesis; L-threonine from L-aspartate: step 4/5.</text>
</comment>
<dbReference type="Pfam" id="PF08544">
    <property type="entry name" value="GHMP_kinases_C"/>
    <property type="match status" value="1"/>
</dbReference>
<dbReference type="EC" id="2.7.1.39" evidence="3 13"/>
<evidence type="ECO:0000259" key="15">
    <source>
        <dbReference type="Pfam" id="PF08544"/>
    </source>
</evidence>
<dbReference type="PANTHER" id="PTHR20861">
    <property type="entry name" value="HOMOSERINE/4-DIPHOSPHOCYTIDYL-2-C-METHYL-D-ERYTHRITOL KINASE"/>
    <property type="match status" value="1"/>
</dbReference>
<evidence type="ECO:0000313" key="17">
    <source>
        <dbReference type="Proteomes" id="UP000273977"/>
    </source>
</evidence>
<reference evidence="16 17" key="1">
    <citation type="submission" date="2018-11" db="EMBL/GenBank/DDBJ databases">
        <title>Aerococcus sp. SJQ22, whole genome shotgun sequence.</title>
        <authorList>
            <person name="Sun L."/>
            <person name="Gao X."/>
            <person name="Chen W."/>
            <person name="Huang K."/>
        </authorList>
    </citation>
    <scope>NUCLEOTIDE SEQUENCE [LARGE SCALE GENOMIC DNA]</scope>
    <source>
        <strain evidence="16 17">SJQ22</strain>
    </source>
</reference>
<comment type="subcellular location">
    <subcellularLocation>
        <location evidence="13">Cytoplasm</location>
    </subcellularLocation>
</comment>
<gene>
    <name evidence="13" type="primary">thrB</name>
    <name evidence="16" type="ORF">EF384_03865</name>
</gene>
<dbReference type="Proteomes" id="UP000273977">
    <property type="component" value="Unassembled WGS sequence"/>
</dbReference>
<evidence type="ECO:0000256" key="9">
    <source>
        <dbReference type="ARBA" id="ARBA00022777"/>
    </source>
</evidence>
<evidence type="ECO:0000256" key="4">
    <source>
        <dbReference type="ARBA" id="ARBA00017858"/>
    </source>
</evidence>
<dbReference type="GO" id="GO:0004413">
    <property type="term" value="F:homoserine kinase activity"/>
    <property type="evidence" value="ECO:0007669"/>
    <property type="project" value="UniProtKB-UniRule"/>
</dbReference>
<keyword evidence="13" id="KW-0963">Cytoplasm</keyword>
<evidence type="ECO:0000256" key="5">
    <source>
        <dbReference type="ARBA" id="ARBA00022605"/>
    </source>
</evidence>
<dbReference type="EMBL" id="RKMG01000008">
    <property type="protein sequence ID" value="RPA60846.1"/>
    <property type="molecule type" value="Genomic_DNA"/>
</dbReference>
<keyword evidence="17" id="KW-1185">Reference proteome</keyword>
<evidence type="ECO:0000256" key="10">
    <source>
        <dbReference type="ARBA" id="ARBA00022840"/>
    </source>
</evidence>
<evidence type="ECO:0000256" key="2">
    <source>
        <dbReference type="ARBA" id="ARBA00007370"/>
    </source>
</evidence>
<evidence type="ECO:0000256" key="11">
    <source>
        <dbReference type="ARBA" id="ARBA00049375"/>
    </source>
</evidence>
<dbReference type="GO" id="GO:0005524">
    <property type="term" value="F:ATP binding"/>
    <property type="evidence" value="ECO:0007669"/>
    <property type="project" value="UniProtKB-UniRule"/>
</dbReference>
<dbReference type="NCBIfam" id="TIGR00191">
    <property type="entry name" value="thrB"/>
    <property type="match status" value="1"/>
</dbReference>
<organism evidence="16 17">
    <name type="scientific">Aerococcus agrisoli</name>
    <dbReference type="NCBI Taxonomy" id="2487350"/>
    <lineage>
        <taxon>Bacteria</taxon>
        <taxon>Bacillati</taxon>
        <taxon>Bacillota</taxon>
        <taxon>Bacilli</taxon>
        <taxon>Lactobacillales</taxon>
        <taxon>Aerococcaceae</taxon>
        <taxon>Aerococcus</taxon>
    </lineage>
</organism>
<dbReference type="InterPro" id="IPR014721">
    <property type="entry name" value="Ribsml_uS5_D2-typ_fold_subgr"/>
</dbReference>
<dbReference type="InterPro" id="IPR006203">
    <property type="entry name" value="GHMP_knse_ATP-bd_CS"/>
</dbReference>